<protein>
    <submittedName>
        <fullName evidence="1">Uncharacterized protein</fullName>
    </submittedName>
</protein>
<accession>A0A9P8C2Q1</accession>
<dbReference type="Proteomes" id="UP000824998">
    <property type="component" value="Unassembled WGS sequence"/>
</dbReference>
<proteinExistence type="predicted"/>
<dbReference type="SUPFAM" id="SSF54495">
    <property type="entry name" value="UBC-like"/>
    <property type="match status" value="1"/>
</dbReference>
<dbReference type="InterPro" id="IPR016135">
    <property type="entry name" value="UBQ-conjugating_enzyme/RWD"/>
</dbReference>
<name>A0A9P8C2Q1_9HELO</name>
<evidence type="ECO:0000313" key="2">
    <source>
        <dbReference type="Proteomes" id="UP000824998"/>
    </source>
</evidence>
<dbReference type="EMBL" id="MU251588">
    <property type="protein sequence ID" value="KAG9231659.1"/>
    <property type="molecule type" value="Genomic_DNA"/>
</dbReference>
<gene>
    <name evidence="1" type="ORF">BJ875DRAFT_486794</name>
</gene>
<organism evidence="1 2">
    <name type="scientific">Amylocarpus encephaloides</name>
    <dbReference type="NCBI Taxonomy" id="45428"/>
    <lineage>
        <taxon>Eukaryota</taxon>
        <taxon>Fungi</taxon>
        <taxon>Dikarya</taxon>
        <taxon>Ascomycota</taxon>
        <taxon>Pezizomycotina</taxon>
        <taxon>Leotiomycetes</taxon>
        <taxon>Helotiales</taxon>
        <taxon>Helotiales incertae sedis</taxon>
        <taxon>Amylocarpus</taxon>
    </lineage>
</organism>
<keyword evidence="2" id="KW-1185">Reference proteome</keyword>
<comment type="caution">
    <text evidence="1">The sequence shown here is derived from an EMBL/GenBank/DDBJ whole genome shotgun (WGS) entry which is preliminary data.</text>
</comment>
<evidence type="ECO:0000313" key="1">
    <source>
        <dbReference type="EMBL" id="KAG9231659.1"/>
    </source>
</evidence>
<reference evidence="1" key="1">
    <citation type="journal article" date="2021" name="IMA Fungus">
        <title>Genomic characterization of three marine fungi, including Emericellopsis atlantica sp. nov. with signatures of a generalist lifestyle and marine biomass degradation.</title>
        <authorList>
            <person name="Hagestad O.C."/>
            <person name="Hou L."/>
            <person name="Andersen J.H."/>
            <person name="Hansen E.H."/>
            <person name="Altermark B."/>
            <person name="Li C."/>
            <person name="Kuhnert E."/>
            <person name="Cox R.J."/>
            <person name="Crous P.W."/>
            <person name="Spatafora J.W."/>
            <person name="Lail K."/>
            <person name="Amirebrahimi M."/>
            <person name="Lipzen A."/>
            <person name="Pangilinan J."/>
            <person name="Andreopoulos W."/>
            <person name="Hayes R.D."/>
            <person name="Ng V."/>
            <person name="Grigoriev I.V."/>
            <person name="Jackson S.A."/>
            <person name="Sutton T.D.S."/>
            <person name="Dobson A.D.W."/>
            <person name="Rama T."/>
        </authorList>
    </citation>
    <scope>NUCLEOTIDE SEQUENCE</scope>
    <source>
        <strain evidence="1">TRa018bII</strain>
    </source>
</reference>
<dbReference type="AlphaFoldDB" id="A0A9P8C2Q1"/>
<sequence length="517" mass="58291">MSFQLPISFIGVEMLNVSRQFLLDPYANCAECGAINCPQTDPRCSSPSSGKIRLLAIFSALQKFCLHISELEEAGRIGVPAISIDLPTFENFHAILQSIRDNLYPPFNDHDINILCSMLRLSSFLDHLTNQEGRGVFGIDPLMDPILSALKIREQTSNILYEPRILLKQQRGLGTLHWDMEQLHFSFYRASRVHHALLQGVPNGYDHHHGQSMRILEEWLYIFEEYSPGRTNLFNRTKLIGRGATLSGLLSAARQIQVTDKFLESHAFAGKLAAFDDTDAMKRRSQYFWALSNFVRNIPSNMYLWVSPSRPFCFRGVVLGDIGSNQEGWVFTFDVLFHPTDPRAHPDIIVSIPGATDPHLFSSATTVLSPTWLTPGISNFTVSDIMGTVQRIINNHPQLSLNNVSQCESFLRSIEYWDTPSVADSAASDFVVVFWKSNGKRMLENIKARIALLGDLPLDDSNVVFGDRVATIRHPTCSLFLEQFLGIVVARGEKLSRNDVEEIFKSEESVNLHYKIV</sequence>